<dbReference type="AlphaFoldDB" id="A0A1H7IFW2"/>
<dbReference type="Gene3D" id="2.120.10.30">
    <property type="entry name" value="TolB, C-terminal domain"/>
    <property type="match status" value="1"/>
</dbReference>
<evidence type="ECO:0000313" key="4">
    <source>
        <dbReference type="Proteomes" id="UP000182321"/>
    </source>
</evidence>
<dbReference type="InterPro" id="IPR011042">
    <property type="entry name" value="6-blade_b-propeller_TolB-like"/>
</dbReference>
<organism evidence="3 4">
    <name type="scientific">Pseudobutyrivibrio ruminis</name>
    <dbReference type="NCBI Taxonomy" id="46206"/>
    <lineage>
        <taxon>Bacteria</taxon>
        <taxon>Bacillati</taxon>
        <taxon>Bacillota</taxon>
        <taxon>Clostridia</taxon>
        <taxon>Lachnospirales</taxon>
        <taxon>Lachnospiraceae</taxon>
        <taxon>Pseudobutyrivibrio</taxon>
    </lineage>
</organism>
<feature type="transmembrane region" description="Helical" evidence="1">
    <location>
        <begin position="7"/>
        <end position="26"/>
    </location>
</feature>
<keyword evidence="1" id="KW-1133">Transmembrane helix</keyword>
<dbReference type="Proteomes" id="UP000182321">
    <property type="component" value="Unassembled WGS sequence"/>
</dbReference>
<feature type="domain" description="Prolow-density lipoprotein receptor-related protein 1-like beta-propeller" evidence="2">
    <location>
        <begin position="40"/>
        <end position="313"/>
    </location>
</feature>
<evidence type="ECO:0000313" key="3">
    <source>
        <dbReference type="EMBL" id="SEK60732.1"/>
    </source>
</evidence>
<accession>A0A1H7IFW2</accession>
<evidence type="ECO:0000256" key="1">
    <source>
        <dbReference type="SAM" id="Phobius"/>
    </source>
</evidence>
<dbReference type="Pfam" id="PF16472">
    <property type="entry name" value="DUF5050"/>
    <property type="match status" value="1"/>
</dbReference>
<keyword evidence="1" id="KW-0472">Membrane</keyword>
<dbReference type="InterPro" id="IPR032485">
    <property type="entry name" value="LRP1-like_beta_prop"/>
</dbReference>
<protein>
    <recommendedName>
        <fullName evidence="2">Prolow-density lipoprotein receptor-related protein 1-like beta-propeller domain-containing protein</fullName>
    </recommendedName>
</protein>
<sequence length="337" mass="37730">MKVLKRIIVLVVAIAIVAGLGFYKYINTVTYYNDPGTNGNTIGNLYGNGLFCETDGVVYFSNPNDKGRIYKMNPDESDIEIVATDSVYFINADSHYLYYSRNHNDNADFVLDVNTESLCRMTKKNKKVIILDQANCNAAALAGNRVVYFHYDSEDATSLYMVGIDGEERVQLSKAPIDPRCMVGEKLYYSGVERDHNLHSMNLDTKDSTYVSSENLWLPIIDGNTLYYMNLDENNRVFRSTLSGDNKTGITTYGTSGYNISGNYLYYQSIKGNPDGMYRVDLTTGAEVLLAEGEFNNINVTSKYVYFADYYSGTTFHVANGSTEVGLFNPPILALDK</sequence>
<dbReference type="RefSeq" id="WP_074790426.1">
    <property type="nucleotide sequence ID" value="NZ_FNZX01000007.1"/>
</dbReference>
<dbReference type="SUPFAM" id="SSF69304">
    <property type="entry name" value="Tricorn protease N-terminal domain"/>
    <property type="match status" value="1"/>
</dbReference>
<name>A0A1H7IFW2_9FIRM</name>
<evidence type="ECO:0000259" key="2">
    <source>
        <dbReference type="Pfam" id="PF16472"/>
    </source>
</evidence>
<keyword evidence="1" id="KW-0812">Transmembrane</keyword>
<keyword evidence="4" id="KW-1185">Reference proteome</keyword>
<dbReference type="EMBL" id="FNZX01000007">
    <property type="protein sequence ID" value="SEK60732.1"/>
    <property type="molecule type" value="Genomic_DNA"/>
</dbReference>
<gene>
    <name evidence="3" type="ORF">SAMN02910377_01324</name>
</gene>
<reference evidence="4" key="1">
    <citation type="submission" date="2016-10" db="EMBL/GenBank/DDBJ databases">
        <authorList>
            <person name="Varghese N."/>
        </authorList>
    </citation>
    <scope>NUCLEOTIDE SEQUENCE [LARGE SCALE GENOMIC DNA]</scope>
    <source>
        <strain evidence="4">ACV-9</strain>
    </source>
</reference>
<proteinExistence type="predicted"/>